<dbReference type="RefSeq" id="WP_257531425.1">
    <property type="nucleotide sequence ID" value="NZ_JANKAS010000008.1"/>
</dbReference>
<evidence type="ECO:0000313" key="1">
    <source>
        <dbReference type="EMBL" id="MCR1899262.1"/>
    </source>
</evidence>
<reference evidence="1" key="1">
    <citation type="submission" date="2022-07" db="EMBL/GenBank/DDBJ databases">
        <title>Enhanced cultured diversity of the mouse gut microbiota enables custom-made synthetic communities.</title>
        <authorList>
            <person name="Afrizal A."/>
        </authorList>
    </citation>
    <scope>NUCLEOTIDE SEQUENCE</scope>
    <source>
        <strain evidence="1">DSM 28593</strain>
    </source>
</reference>
<dbReference type="AlphaFoldDB" id="A0AAE3HEX1"/>
<sequence>MNIAIDGNLEDIRKGLENKGYQIVNLGGDESIDAIVYINNGHEGSNLQQETSSPTIFTGENIHTKNGAFMINARDKSIDEIDQLLKQRSYSPLFRDFY</sequence>
<name>A0AAE3HEX1_9FIRM</name>
<dbReference type="Pfam" id="PF03698">
    <property type="entry name" value="UPF0180"/>
    <property type="match status" value="1"/>
</dbReference>
<gene>
    <name evidence="1" type="ORF">NSA47_09715</name>
</gene>
<accession>A0AAE3HEX1</accession>
<dbReference type="Proteomes" id="UP001205748">
    <property type="component" value="Unassembled WGS sequence"/>
</dbReference>
<proteinExistence type="predicted"/>
<evidence type="ECO:0000313" key="2">
    <source>
        <dbReference type="Proteomes" id="UP001205748"/>
    </source>
</evidence>
<dbReference type="InterPro" id="IPR005370">
    <property type="entry name" value="UPF0180"/>
</dbReference>
<dbReference type="EMBL" id="JANKAS010000008">
    <property type="protein sequence ID" value="MCR1899262.1"/>
    <property type="molecule type" value="Genomic_DNA"/>
</dbReference>
<keyword evidence="2" id="KW-1185">Reference proteome</keyword>
<comment type="caution">
    <text evidence="1">The sequence shown here is derived from an EMBL/GenBank/DDBJ whole genome shotgun (WGS) entry which is preliminary data.</text>
</comment>
<organism evidence="1 2">
    <name type="scientific">Irregularibacter muris</name>
    <dbReference type="NCBI Taxonomy" id="1796619"/>
    <lineage>
        <taxon>Bacteria</taxon>
        <taxon>Bacillati</taxon>
        <taxon>Bacillota</taxon>
        <taxon>Clostridia</taxon>
        <taxon>Eubacteriales</taxon>
        <taxon>Eubacteriaceae</taxon>
        <taxon>Irregularibacter</taxon>
    </lineage>
</organism>
<protein>
    <submittedName>
        <fullName evidence="1">YkuS family protein</fullName>
    </submittedName>
</protein>